<reference evidence="3 4" key="1">
    <citation type="submission" date="2019-03" db="EMBL/GenBank/DDBJ databases">
        <title>Genomic Encyclopedia of Type Strains, Phase IV (KMG-IV): sequencing the most valuable type-strain genomes for metagenomic binning, comparative biology and taxonomic classification.</title>
        <authorList>
            <person name="Goeker M."/>
        </authorList>
    </citation>
    <scope>NUCLEOTIDE SEQUENCE [LARGE SCALE GENOMIC DNA]</scope>
    <source>
        <strain evidence="3 4">DSM 25964</strain>
    </source>
</reference>
<evidence type="ECO:0000256" key="2">
    <source>
        <dbReference type="SAM" id="Phobius"/>
    </source>
</evidence>
<dbReference type="RefSeq" id="WP_133956374.1">
    <property type="nucleotide sequence ID" value="NZ_SORI01000003.1"/>
</dbReference>
<dbReference type="EMBL" id="SORI01000003">
    <property type="protein sequence ID" value="TDY62816.1"/>
    <property type="molecule type" value="Genomic_DNA"/>
</dbReference>
<keyword evidence="1" id="KW-0813">Transport</keyword>
<feature type="transmembrane region" description="Helical" evidence="2">
    <location>
        <begin position="298"/>
        <end position="321"/>
    </location>
</feature>
<feature type="transmembrane region" description="Helical" evidence="2">
    <location>
        <begin position="208"/>
        <end position="225"/>
    </location>
</feature>
<sequence length="324" mass="33979">MKPILSSFALIASGLLFGYGIRRLFEKGFLGPDERLGLIRSFLQRLVLLGLGPLTFVGALWIVEIREPKIALLALIGAFCHIFGGAAAAAGARLFRMAPPQAGAFFCCGFFTNVGAIGGLVIFLFLGEEGYAMMPLFKLLEELVYYGIGFPVARLYGTGQKTAAGGSLLPRLLRDPFLRVAIGGLLLGTSLNLSGIPRPAVYGSLNRLLIPLSTVLLLASIGMAMRFGKTAAWLKEGLALTALKFLLVPAVCVSLGALAGLGGIAGGLPLKAVLVFSSMPVAFNALVPPSLYGLDLDLANSCFLISVLGLAALLPVLHFALGLM</sequence>
<dbReference type="AlphaFoldDB" id="A0A4R8MFZ6"/>
<gene>
    <name evidence="3" type="ORF">C8D99_10336</name>
</gene>
<feature type="transmembrane region" description="Helical" evidence="2">
    <location>
        <begin position="272"/>
        <end position="292"/>
    </location>
</feature>
<evidence type="ECO:0000313" key="4">
    <source>
        <dbReference type="Proteomes" id="UP000295066"/>
    </source>
</evidence>
<feature type="transmembrane region" description="Helical" evidence="2">
    <location>
        <begin position="70"/>
        <end position="90"/>
    </location>
</feature>
<dbReference type="PANTHER" id="PTHR36838">
    <property type="entry name" value="AUXIN EFFLUX CARRIER FAMILY PROTEIN"/>
    <property type="match status" value="1"/>
</dbReference>
<protein>
    <submittedName>
        <fullName evidence="3">Uncharacterized protein</fullName>
    </submittedName>
</protein>
<keyword evidence="2" id="KW-1133">Transmembrane helix</keyword>
<feature type="transmembrane region" description="Helical" evidence="2">
    <location>
        <begin position="245"/>
        <end position="265"/>
    </location>
</feature>
<dbReference type="Proteomes" id="UP000295066">
    <property type="component" value="Unassembled WGS sequence"/>
</dbReference>
<feature type="transmembrane region" description="Helical" evidence="2">
    <location>
        <begin position="42"/>
        <end position="63"/>
    </location>
</feature>
<name>A0A4R8MFZ6_9BACT</name>
<accession>A0A4R8MFZ6</accession>
<evidence type="ECO:0000313" key="3">
    <source>
        <dbReference type="EMBL" id="TDY62816.1"/>
    </source>
</evidence>
<dbReference type="PANTHER" id="PTHR36838:SF3">
    <property type="entry name" value="TRANSPORTER AUXIN EFFLUX CARRIER EC FAMILY"/>
    <property type="match status" value="1"/>
</dbReference>
<keyword evidence="2" id="KW-0812">Transmembrane</keyword>
<keyword evidence="2" id="KW-0472">Membrane</keyword>
<feature type="transmembrane region" description="Helical" evidence="2">
    <location>
        <begin position="102"/>
        <end position="127"/>
    </location>
</feature>
<feature type="transmembrane region" description="Helical" evidence="2">
    <location>
        <begin position="177"/>
        <end position="196"/>
    </location>
</feature>
<proteinExistence type="predicted"/>
<organism evidence="3 4">
    <name type="scientific">Aminivibrio pyruvatiphilus</name>
    <dbReference type="NCBI Taxonomy" id="1005740"/>
    <lineage>
        <taxon>Bacteria</taxon>
        <taxon>Thermotogati</taxon>
        <taxon>Synergistota</taxon>
        <taxon>Synergistia</taxon>
        <taxon>Synergistales</taxon>
        <taxon>Aminobacteriaceae</taxon>
        <taxon>Aminivibrio</taxon>
    </lineage>
</organism>
<evidence type="ECO:0000256" key="1">
    <source>
        <dbReference type="ARBA" id="ARBA00022448"/>
    </source>
</evidence>
<comment type="caution">
    <text evidence="3">The sequence shown here is derived from an EMBL/GenBank/DDBJ whole genome shotgun (WGS) entry which is preliminary data.</text>
</comment>
<dbReference type="OrthoDB" id="2840521at2"/>
<keyword evidence="4" id="KW-1185">Reference proteome</keyword>